<comment type="cofactor">
    <cofactor evidence="1">
        <name>Zn(2+)</name>
        <dbReference type="ChEBI" id="CHEBI:29105"/>
    </cofactor>
    <text evidence="1">Binds 1 zinc ion per subunit.</text>
</comment>
<keyword evidence="1" id="KW-0645">Protease</keyword>
<accession>A0A261TAH5</accession>
<comment type="caution">
    <text evidence="4">The sequence shown here is derived from an EMBL/GenBank/DDBJ whole genome shotgun (WGS) entry which is preliminary data.</text>
</comment>
<keyword evidence="5" id="KW-1185">Reference proteome</keyword>
<keyword evidence="1" id="KW-0479">Metal-binding</keyword>
<dbReference type="RefSeq" id="WP_094802446.1">
    <property type="nucleotide sequence ID" value="NZ_NEVP01000011.1"/>
</dbReference>
<dbReference type="Pfam" id="PF07171">
    <property type="entry name" value="MlrC_C"/>
    <property type="match status" value="1"/>
</dbReference>
<dbReference type="InterPro" id="IPR009197">
    <property type="entry name" value="MlrC"/>
</dbReference>
<proteinExistence type="inferred from homology"/>
<sequence length="486" mass="52046">MRVFSAGIGTETNTFSPLPTGLDAFHASGYYPAGTHPAQMSRYAAPLLIARDRARAEGWTVLEGLYAHAQPAGLVTRAAYEALRDELLEDLRRALPVDVVLLGMHGAMVADGYDDCEGDLLARVRDIAGPEAIIGGELDPHAHLSPLMVAQADLLIAYKEYPHTDIYDRALELVDLCVRTFRKEIAPVAALVDTGMVIPIHTSRDPGRAFVDRVQALEGHDGILTVSPIQGFATGDVPDMGTKVLVYADGDPARAERLAQQLAGELVADRDRYRVNYLSIDDALDQALDPARHADAAPVILADRSDNPGSGAAGDATFILHRLIERGIDKVALGPLWDPIAVQMAFAAGEGARLPLRIGGKISPLSGVPVDADCLVRALRRGHVMTGQSGEAVDVGDAALIDISGIECVLISKRAQAFNTDVFTGLGCDLAAQRIVVVKSAQHFYASFSALSRHVLYVGAPGAATPRHDLLTYAKARMPKWPIRQE</sequence>
<protein>
    <recommendedName>
        <fullName evidence="1">Microcystinase C</fullName>
        <shortName evidence="1">MlrC</shortName>
    </recommendedName>
</protein>
<feature type="domain" description="Microcystin LR degradation protein MlrC C-terminal" evidence="2">
    <location>
        <begin position="301"/>
        <end position="474"/>
    </location>
</feature>
<keyword evidence="1" id="KW-0378">Hydrolase</keyword>
<name>A0A261TAH5_9BORD</name>
<evidence type="ECO:0000256" key="1">
    <source>
        <dbReference type="PIRNR" id="PIRNR012702"/>
    </source>
</evidence>
<reference evidence="4 5" key="1">
    <citation type="submission" date="2017-05" db="EMBL/GenBank/DDBJ databases">
        <title>Complete and WGS of Bordetella genogroups.</title>
        <authorList>
            <person name="Spilker T."/>
            <person name="LiPuma J."/>
        </authorList>
    </citation>
    <scope>NUCLEOTIDE SEQUENCE [LARGE SCALE GENOMIC DNA]</scope>
    <source>
        <strain evidence="4 5">AU10456</strain>
    </source>
</reference>
<dbReference type="PIRSF" id="PIRSF012702">
    <property type="entry name" value="UCP012702"/>
    <property type="match status" value="1"/>
</dbReference>
<dbReference type="AlphaFoldDB" id="A0A261TAH5"/>
<organism evidence="4 5">
    <name type="scientific">Bordetella genomosp. 5</name>
    <dbReference type="NCBI Taxonomy" id="1395608"/>
    <lineage>
        <taxon>Bacteria</taxon>
        <taxon>Pseudomonadati</taxon>
        <taxon>Pseudomonadota</taxon>
        <taxon>Betaproteobacteria</taxon>
        <taxon>Burkholderiales</taxon>
        <taxon>Alcaligenaceae</taxon>
        <taxon>Bordetella</taxon>
    </lineage>
</organism>
<comment type="similarity">
    <text evidence="1">Belongs to the peptidase M81 family.</text>
</comment>
<evidence type="ECO:0000313" key="5">
    <source>
        <dbReference type="Proteomes" id="UP000216913"/>
    </source>
</evidence>
<feature type="domain" description="Microcystin LR degradation protein MlrC N-terminal" evidence="3">
    <location>
        <begin position="2"/>
        <end position="288"/>
    </location>
</feature>
<dbReference type="InterPro" id="IPR015995">
    <property type="entry name" value="MlrC_N"/>
</dbReference>
<dbReference type="GO" id="GO:0006508">
    <property type="term" value="P:proteolysis"/>
    <property type="evidence" value="ECO:0007669"/>
    <property type="project" value="UniProtKB-KW"/>
</dbReference>
<dbReference type="GO" id="GO:0046872">
    <property type="term" value="F:metal ion binding"/>
    <property type="evidence" value="ECO:0007669"/>
    <property type="project" value="UniProtKB-KW"/>
</dbReference>
<gene>
    <name evidence="4" type="ORF">CAL25_18240</name>
</gene>
<dbReference type="OrthoDB" id="5288421at2"/>
<dbReference type="InterPro" id="IPR010799">
    <property type="entry name" value="MlrC_C"/>
</dbReference>
<comment type="function">
    <text evidence="1">Involved in peptidolytic degradation of cyclic heptapeptide hepatotoxin microcystin (MC).</text>
</comment>
<evidence type="ECO:0000313" key="4">
    <source>
        <dbReference type="EMBL" id="OZI46638.1"/>
    </source>
</evidence>
<dbReference type="Pfam" id="PF07364">
    <property type="entry name" value="DUF1485"/>
    <property type="match status" value="1"/>
</dbReference>
<dbReference type="Proteomes" id="UP000216913">
    <property type="component" value="Unassembled WGS sequence"/>
</dbReference>
<dbReference type="EMBL" id="NEVP01000011">
    <property type="protein sequence ID" value="OZI46638.1"/>
    <property type="molecule type" value="Genomic_DNA"/>
</dbReference>
<evidence type="ECO:0000259" key="2">
    <source>
        <dbReference type="Pfam" id="PF07171"/>
    </source>
</evidence>
<evidence type="ECO:0000259" key="3">
    <source>
        <dbReference type="Pfam" id="PF07364"/>
    </source>
</evidence>
<keyword evidence="1" id="KW-0482">Metalloprotease</keyword>
<dbReference type="GO" id="GO:0008237">
    <property type="term" value="F:metallopeptidase activity"/>
    <property type="evidence" value="ECO:0007669"/>
    <property type="project" value="UniProtKB-KW"/>
</dbReference>